<keyword evidence="4" id="KW-0413">Isomerase</keyword>
<evidence type="ECO:0000256" key="5">
    <source>
        <dbReference type="ARBA" id="ARBA00041564"/>
    </source>
</evidence>
<proteinExistence type="inferred from homology"/>
<evidence type="ECO:0000256" key="3">
    <source>
        <dbReference type="ARBA" id="ARBA00012824"/>
    </source>
</evidence>
<sequence>MKYSKGLLVDDKVKQGKYSSFLVSKVIKIEPKDYLSFFTNYSSYKGKRFFWKDPSSENILIGIGRCKEIYINKQKDLYMAVEQSWRDFLENSKLMNDFNRIGVGPVLFGGFSFDPEKPKTELWKSFADAHFFVPEFMLSEINGEQFLTVNMVMDEIDVNYEQEIEEKLSLFFDRKENMKPYMEGNPLINSIEVNGEKWKHVVGNVVANLNGMLKKVVLARECRLVFKEEIQTEFVLDQLLREQNNSYIFALEEGDNCFIGASPERLVKKTGNKVLSTCLAGSIPRGENEERDQELGARLLADEKNRTEHQYVVNMIQSAMEMVCKQVEIPTAPSLMKMRDIQHLYTPVKGILRETESLMELIRLLHPTPALGGFPQRLAMEKIRKEEQLDRGLYGAPLGWIDYQGNGEFAVSIRSGLIQKNEASIFAGCGIVANSDVELEYKETAMKFRPMQRALGGKK</sequence>
<dbReference type="InterPro" id="IPR004561">
    <property type="entry name" value="IsoChor_synthase"/>
</dbReference>
<name>A0A2N0YY93_9BACI</name>
<dbReference type="RefSeq" id="WP_101178627.1">
    <property type="nucleotide sequence ID" value="NZ_PISE01000045.1"/>
</dbReference>
<dbReference type="OrthoDB" id="9803598at2"/>
<evidence type="ECO:0000256" key="4">
    <source>
        <dbReference type="ARBA" id="ARBA00023235"/>
    </source>
</evidence>
<evidence type="ECO:0000313" key="7">
    <source>
        <dbReference type="EMBL" id="PKG22230.1"/>
    </source>
</evidence>
<dbReference type="AlphaFoldDB" id="A0A2N0YY93"/>
<organism evidence="7 8">
    <name type="scientific">Niallia nealsonii</name>
    <dbReference type="NCBI Taxonomy" id="115979"/>
    <lineage>
        <taxon>Bacteria</taxon>
        <taxon>Bacillati</taxon>
        <taxon>Bacillota</taxon>
        <taxon>Bacilli</taxon>
        <taxon>Bacillales</taxon>
        <taxon>Bacillaceae</taxon>
        <taxon>Niallia</taxon>
    </lineage>
</organism>
<dbReference type="InterPro" id="IPR015890">
    <property type="entry name" value="Chorismate_C"/>
</dbReference>
<comment type="caution">
    <text evidence="7">The sequence shown here is derived from an EMBL/GenBank/DDBJ whole genome shotgun (WGS) entry which is preliminary data.</text>
</comment>
<evidence type="ECO:0000259" key="6">
    <source>
        <dbReference type="Pfam" id="PF00425"/>
    </source>
</evidence>
<dbReference type="PRINTS" id="PR00095">
    <property type="entry name" value="ANTSNTHASEI"/>
</dbReference>
<dbReference type="InterPro" id="IPR005801">
    <property type="entry name" value="ADC_synthase"/>
</dbReference>
<dbReference type="Gene3D" id="3.60.120.10">
    <property type="entry name" value="Anthranilate synthase"/>
    <property type="match status" value="1"/>
</dbReference>
<reference evidence="7 8" key="1">
    <citation type="journal article" date="2003" name="Int. J. Syst. Evol. Microbiol.">
        <title>Bacillus nealsonii sp. nov., isolated from a spacecraft-assembly facility, whose spores are gamma-radiation resistant.</title>
        <authorList>
            <person name="Venkateswaran K."/>
            <person name="Kempf M."/>
            <person name="Chen F."/>
            <person name="Satomi M."/>
            <person name="Nicholson W."/>
            <person name="Kern R."/>
        </authorList>
    </citation>
    <scope>NUCLEOTIDE SEQUENCE [LARGE SCALE GENOMIC DNA]</scope>
    <source>
        <strain evidence="7 8">FO-92</strain>
    </source>
</reference>
<evidence type="ECO:0000313" key="8">
    <source>
        <dbReference type="Proteomes" id="UP000233375"/>
    </source>
</evidence>
<dbReference type="GO" id="GO:0008909">
    <property type="term" value="F:isochorismate synthase activity"/>
    <property type="evidence" value="ECO:0007669"/>
    <property type="project" value="UniProtKB-EC"/>
</dbReference>
<protein>
    <recommendedName>
        <fullName evidence="3">isochorismate synthase</fullName>
        <ecNumber evidence="3">5.4.4.2</ecNumber>
    </recommendedName>
    <alternativeName>
        <fullName evidence="5">Isochorismate mutase</fullName>
    </alternativeName>
</protein>
<dbReference type="Proteomes" id="UP000233375">
    <property type="component" value="Unassembled WGS sequence"/>
</dbReference>
<dbReference type="InterPro" id="IPR019999">
    <property type="entry name" value="Anth_synth_I-like"/>
</dbReference>
<evidence type="ECO:0000256" key="1">
    <source>
        <dbReference type="ARBA" id="ARBA00000799"/>
    </source>
</evidence>
<dbReference type="NCBIfam" id="TIGR00543">
    <property type="entry name" value="isochor_syn"/>
    <property type="match status" value="1"/>
</dbReference>
<dbReference type="GO" id="GO:0009697">
    <property type="term" value="P:salicylic acid biosynthetic process"/>
    <property type="evidence" value="ECO:0007669"/>
    <property type="project" value="TreeGrafter"/>
</dbReference>
<dbReference type="EMBL" id="PISE01000045">
    <property type="protein sequence ID" value="PKG22230.1"/>
    <property type="molecule type" value="Genomic_DNA"/>
</dbReference>
<dbReference type="EC" id="5.4.4.2" evidence="3"/>
<keyword evidence="8" id="KW-1185">Reference proteome</keyword>
<feature type="domain" description="Chorismate-utilising enzyme C-terminal" evidence="6">
    <location>
        <begin position="196"/>
        <end position="447"/>
    </location>
</feature>
<accession>A0A2N0YY93</accession>
<dbReference type="PANTHER" id="PTHR42839:SF1">
    <property type="entry name" value="ISOCHORISMATE SYNTHASE MENF"/>
    <property type="match status" value="1"/>
</dbReference>
<dbReference type="SUPFAM" id="SSF56322">
    <property type="entry name" value="ADC synthase"/>
    <property type="match status" value="1"/>
</dbReference>
<comment type="similarity">
    <text evidence="2">Belongs to the isochorismate synthase family.</text>
</comment>
<dbReference type="PANTHER" id="PTHR42839">
    <property type="entry name" value="ISOCHORISMATE SYNTHASE ENTC"/>
    <property type="match status" value="1"/>
</dbReference>
<gene>
    <name evidence="7" type="ORF">CWS01_18185</name>
</gene>
<evidence type="ECO:0000256" key="2">
    <source>
        <dbReference type="ARBA" id="ARBA00005297"/>
    </source>
</evidence>
<dbReference type="Pfam" id="PF00425">
    <property type="entry name" value="Chorismate_bind"/>
    <property type="match status" value="1"/>
</dbReference>
<comment type="catalytic activity">
    <reaction evidence="1">
        <text>chorismate = isochorismate</text>
        <dbReference type="Rhea" id="RHEA:18985"/>
        <dbReference type="ChEBI" id="CHEBI:29748"/>
        <dbReference type="ChEBI" id="CHEBI:29780"/>
        <dbReference type="EC" id="5.4.4.2"/>
    </reaction>
</comment>